<reference evidence="1" key="1">
    <citation type="journal article" date="2007" name="Science">
        <title>Draft genome of the filarial nematode parasite Brugia malayi.</title>
        <authorList>
            <person name="Ghedin E."/>
            <person name="Wang S."/>
            <person name="Spiro D."/>
            <person name="Caler E."/>
            <person name="Zhao Q."/>
            <person name="Crabtree J."/>
            <person name="Allen J.E."/>
            <person name="Delcher A.L."/>
            <person name="Guiliano D.B."/>
            <person name="Miranda-Saavedra D."/>
            <person name="Angiuoli S.V."/>
            <person name="Creasy T."/>
            <person name="Amedeo P."/>
            <person name="Haas B."/>
            <person name="El-Sayed N.M."/>
            <person name="Wortman J.R."/>
            <person name="Feldblyum T."/>
            <person name="Tallon L."/>
            <person name="Schatz M."/>
            <person name="Shumway M."/>
            <person name="Koo H."/>
            <person name="Salzberg S.L."/>
            <person name="Schobel S."/>
            <person name="Pertea M."/>
            <person name="Pop M."/>
            <person name="White O."/>
            <person name="Barton G.J."/>
            <person name="Carlow C.K."/>
            <person name="Crawford M.J."/>
            <person name="Daub J."/>
            <person name="Dimmic M.W."/>
            <person name="Estes C.F."/>
            <person name="Foster J.M."/>
            <person name="Ganatra M."/>
            <person name="Gregory W.F."/>
            <person name="Johnson N.M."/>
            <person name="Jin J."/>
            <person name="Komuniecki R."/>
            <person name="Korf I."/>
            <person name="Kumar S."/>
            <person name="Laney S."/>
            <person name="Li B.W."/>
            <person name="Li W."/>
            <person name="Lindblom T.H."/>
            <person name="Lustigman S."/>
            <person name="Ma D."/>
            <person name="Maina C.V."/>
            <person name="Martin D.M."/>
            <person name="McCarter J.P."/>
            <person name="McReynolds L."/>
            <person name="Mitreva M."/>
            <person name="Nutman T.B."/>
            <person name="Parkinson J."/>
            <person name="Peregrin-Alvarez J.M."/>
            <person name="Poole C."/>
            <person name="Ren Q."/>
            <person name="Saunders L."/>
            <person name="Sluder A.E."/>
            <person name="Smith K."/>
            <person name="Stanke M."/>
            <person name="Unnasch T.R."/>
            <person name="Ware J."/>
            <person name="Wei A.D."/>
            <person name="Weil G."/>
            <person name="Williams D.J."/>
            <person name="Zhang Y."/>
            <person name="Williams S.A."/>
            <person name="Fraser-Liggett C."/>
            <person name="Slatko B."/>
            <person name="Blaxter M.L."/>
            <person name="Scott A.L."/>
        </authorList>
    </citation>
    <scope>NUCLEOTIDE SEQUENCE</scope>
    <source>
        <strain evidence="1">FR3</strain>
    </source>
</reference>
<evidence type="ECO:0000313" key="1">
    <source>
        <dbReference type="EMBL" id="CDQ08054.1"/>
    </source>
</evidence>
<reference evidence="1" key="2">
    <citation type="submission" date="2012-12" db="EMBL/GenBank/DDBJ databases">
        <authorList>
            <consortium name="WormBase Consortium"/>
            <person name="Ghedin E."/>
            <person name="Paulini M."/>
        </authorList>
    </citation>
    <scope>NUCLEOTIDE SEQUENCE</scope>
    <source>
        <strain evidence="1">FR3</strain>
    </source>
</reference>
<sequence length="50" mass="5477">MNSLVNGDLMSSANELLSSIKDGGDNLPVLLNMNRRRLLLLSTNGDEIDF</sequence>
<protein>
    <submittedName>
        <fullName evidence="1">Bm12388</fullName>
    </submittedName>
</protein>
<accession>A0A1I9GBL7</accession>
<dbReference type="AlphaFoldDB" id="A0A1I9GBL7"/>
<dbReference type="EMBL" id="LN863209">
    <property type="protein sequence ID" value="CDQ08054.1"/>
    <property type="molecule type" value="Genomic_DNA"/>
</dbReference>
<gene>
    <name evidence="1" type="primary">Bm12388</name>
    <name evidence="1" type="ORF">BM_Bm12388</name>
</gene>
<proteinExistence type="predicted"/>
<name>A0A1I9GBL7_BRUMA</name>
<organism evidence="1">
    <name type="scientific">Brugia malayi</name>
    <name type="common">Filarial nematode worm</name>
    <dbReference type="NCBI Taxonomy" id="6279"/>
    <lineage>
        <taxon>Eukaryota</taxon>
        <taxon>Metazoa</taxon>
        <taxon>Ecdysozoa</taxon>
        <taxon>Nematoda</taxon>
        <taxon>Chromadorea</taxon>
        <taxon>Rhabditida</taxon>
        <taxon>Spirurina</taxon>
        <taxon>Spiruromorpha</taxon>
        <taxon>Filarioidea</taxon>
        <taxon>Onchocercidae</taxon>
        <taxon>Brugia</taxon>
    </lineage>
</organism>